<sequence>MPGLFPYARAGSCRIPIGSKSASRRVCAPPITNTLNTPPPKTNHASRRGSPMHVLFCSYGNDSIALIQWAHERGLKDVTCLYSDTGWSASWWTERVARGEALAQGYGFTTARTESEGMLELVKRKRGWPGAGGQGQFCTSELKVLPALEWLDANDPEKEATAMTGVRRSESRHRSDAEEHVAVSERHGNRELWQPLVRHDDVMRDALLHRAGFDPLPHRSLECYPCINANIGDIRLLSEDRIRLIDITEKDLGFTKKGKPRVMFRTARRKGAVGIRAVVQWAAAPRPRDQMEMFPAECDSGFCGG</sequence>
<dbReference type="Pfam" id="PF01507">
    <property type="entry name" value="PAPS_reduct"/>
    <property type="match status" value="1"/>
</dbReference>
<dbReference type="OrthoDB" id="5614754at2"/>
<evidence type="ECO:0000259" key="2">
    <source>
        <dbReference type="Pfam" id="PF01507"/>
    </source>
</evidence>
<dbReference type="InterPro" id="IPR002500">
    <property type="entry name" value="PAPS_reduct_dom"/>
</dbReference>
<dbReference type="EMBL" id="CP007637">
    <property type="protein sequence ID" value="AIB35871.1"/>
    <property type="molecule type" value="Genomic_DNA"/>
</dbReference>
<feature type="region of interest" description="Disordered" evidence="1">
    <location>
        <begin position="160"/>
        <end position="185"/>
    </location>
</feature>
<feature type="domain" description="Phosphoadenosine phosphosulphate reductase" evidence="2">
    <location>
        <begin position="54"/>
        <end position="198"/>
    </location>
</feature>
<feature type="compositionally biased region" description="Basic and acidic residues" evidence="1">
    <location>
        <begin position="167"/>
        <end position="185"/>
    </location>
</feature>
<organism evidence="3 4">
    <name type="scientific">Pseudomonas simiae</name>
    <dbReference type="NCBI Taxonomy" id="321846"/>
    <lineage>
        <taxon>Bacteria</taxon>
        <taxon>Pseudomonadati</taxon>
        <taxon>Pseudomonadota</taxon>
        <taxon>Gammaproteobacteria</taxon>
        <taxon>Pseudomonadales</taxon>
        <taxon>Pseudomonadaceae</taxon>
        <taxon>Pseudomonas</taxon>
    </lineage>
</organism>
<reference evidence="3 4" key="1">
    <citation type="submission" date="2014-05" db="EMBL/GenBank/DDBJ databases">
        <title>Pseudomonas simiae WCS417.</title>
        <authorList>
            <person name="Berendsen R.L."/>
        </authorList>
    </citation>
    <scope>NUCLEOTIDE SEQUENCE [LARGE SCALE GENOMIC DNA]</scope>
    <source>
        <strain evidence="3 4">WCS417</strain>
    </source>
</reference>
<dbReference type="AlphaFoldDB" id="A0A1N7U9Y9"/>
<accession>A0A1N7U9Y9</accession>
<dbReference type="Proteomes" id="UP000027308">
    <property type="component" value="Chromosome"/>
</dbReference>
<dbReference type="Gene3D" id="3.40.50.620">
    <property type="entry name" value="HUPs"/>
    <property type="match status" value="1"/>
</dbReference>
<name>A0A1N7U9Y9_9PSED</name>
<gene>
    <name evidence="3" type="ORF">PS417_09870</name>
</gene>
<protein>
    <recommendedName>
        <fullName evidence="2">Phosphoadenosine phosphosulphate reductase domain-containing protein</fullName>
    </recommendedName>
</protein>
<evidence type="ECO:0000256" key="1">
    <source>
        <dbReference type="SAM" id="MobiDB-lite"/>
    </source>
</evidence>
<dbReference type="InterPro" id="IPR014729">
    <property type="entry name" value="Rossmann-like_a/b/a_fold"/>
</dbReference>
<evidence type="ECO:0000313" key="3">
    <source>
        <dbReference type="EMBL" id="AIB35871.1"/>
    </source>
</evidence>
<dbReference type="SUPFAM" id="SSF52402">
    <property type="entry name" value="Adenine nucleotide alpha hydrolases-like"/>
    <property type="match status" value="1"/>
</dbReference>
<dbReference type="eggNOG" id="ENOG5032VXW">
    <property type="taxonomic scope" value="Bacteria"/>
</dbReference>
<evidence type="ECO:0000313" key="4">
    <source>
        <dbReference type="Proteomes" id="UP000027308"/>
    </source>
</evidence>
<dbReference type="GO" id="GO:0003824">
    <property type="term" value="F:catalytic activity"/>
    <property type="evidence" value="ECO:0007669"/>
    <property type="project" value="InterPro"/>
</dbReference>
<proteinExistence type="predicted"/>